<keyword evidence="4" id="KW-1185">Reference proteome</keyword>
<evidence type="ECO:0000313" key="3">
    <source>
        <dbReference type="EMBL" id="ABA04164.1"/>
    </source>
</evidence>
<dbReference type="InterPro" id="IPR013325">
    <property type="entry name" value="RNA_pol_sigma_r2"/>
</dbReference>
<organism evidence="3 4">
    <name type="scientific">Nitrobacter winogradskyi (strain ATCC 25391 / DSM 10237 / CIP 104748 / NCIMB 11846 / Nb-255)</name>
    <dbReference type="NCBI Taxonomy" id="323098"/>
    <lineage>
        <taxon>Bacteria</taxon>
        <taxon>Pseudomonadati</taxon>
        <taxon>Pseudomonadota</taxon>
        <taxon>Alphaproteobacteria</taxon>
        <taxon>Hyphomicrobiales</taxon>
        <taxon>Nitrobacteraceae</taxon>
        <taxon>Nitrobacter</taxon>
    </lineage>
</organism>
<dbReference type="Pfam" id="PF04542">
    <property type="entry name" value="Sigma70_r2"/>
    <property type="match status" value="1"/>
</dbReference>
<dbReference type="GO" id="GO:0006352">
    <property type="term" value="P:DNA-templated transcription initiation"/>
    <property type="evidence" value="ECO:0007669"/>
    <property type="project" value="InterPro"/>
</dbReference>
<protein>
    <recommendedName>
        <fullName evidence="2">RNA polymerase sigma-70 region 2 domain-containing protein</fullName>
    </recommendedName>
</protein>
<dbReference type="GO" id="GO:0003700">
    <property type="term" value="F:DNA-binding transcription factor activity"/>
    <property type="evidence" value="ECO:0007669"/>
    <property type="project" value="InterPro"/>
</dbReference>
<dbReference type="InterPro" id="IPR007627">
    <property type="entry name" value="RNA_pol_sigma70_r2"/>
</dbReference>
<feature type="region of interest" description="Disordered" evidence="1">
    <location>
        <begin position="29"/>
        <end position="55"/>
    </location>
</feature>
<dbReference type="HOGENOM" id="CLU_1738594_0_0_5"/>
<dbReference type="EMBL" id="CP000115">
    <property type="protein sequence ID" value="ABA04164.1"/>
    <property type="molecule type" value="Genomic_DNA"/>
</dbReference>
<feature type="domain" description="RNA polymerase sigma-70 region 2" evidence="2">
    <location>
        <begin position="77"/>
        <end position="113"/>
    </location>
</feature>
<evidence type="ECO:0000259" key="2">
    <source>
        <dbReference type="Pfam" id="PF04542"/>
    </source>
</evidence>
<evidence type="ECO:0000313" key="4">
    <source>
        <dbReference type="Proteomes" id="UP000002531"/>
    </source>
</evidence>
<accession>Q3SU77</accession>
<sequence length="150" mass="16396">MPLSAWFGDQCERDGDASAEVAGKRVLLRSSASIPPSRGDPQQSRDFGPSEQPARPQAFCLVSNGGERLMPWDFHTLFMRHSKEIANALRRRGVSPENAADLTQEAFLRLLTAGRPDQTHAIIPAPFFSAPLAICISIRSGASDARRKLP</sequence>
<proteinExistence type="predicted"/>
<dbReference type="AlphaFoldDB" id="Q3SU77"/>
<dbReference type="KEGG" id="nwi:Nwi_0902"/>
<feature type="compositionally biased region" description="Polar residues" evidence="1">
    <location>
        <begin position="30"/>
        <end position="45"/>
    </location>
</feature>
<reference evidence="3 4" key="1">
    <citation type="journal article" date="2006" name="Appl. Environ. Microbiol.">
        <title>Genome sequence of the chemolithoautotrophic nitrite-oxidizing bacterium Nitrobacter winogradskyi Nb-255.</title>
        <authorList>
            <person name="Starkenburg S.R."/>
            <person name="Chain P.S."/>
            <person name="Sayavedra-Soto L.A."/>
            <person name="Hauser L."/>
            <person name="Land M.L."/>
            <person name="Larimer F.W."/>
            <person name="Malfatti S.A."/>
            <person name="Klotz M.G."/>
            <person name="Bottomley P.J."/>
            <person name="Arp D.J."/>
            <person name="Hickey W.J."/>
        </authorList>
    </citation>
    <scope>NUCLEOTIDE SEQUENCE [LARGE SCALE GENOMIC DNA]</scope>
    <source>
        <strain evidence="4">ATCC 25391 / DSM 10237 / CIP 104748 / NCIMB 11846 / Nb-255</strain>
    </source>
</reference>
<gene>
    <name evidence="3" type="ordered locus">Nwi_0902</name>
</gene>
<evidence type="ECO:0000256" key="1">
    <source>
        <dbReference type="SAM" id="MobiDB-lite"/>
    </source>
</evidence>
<dbReference type="Proteomes" id="UP000002531">
    <property type="component" value="Chromosome"/>
</dbReference>
<name>Q3SU77_NITWN</name>
<dbReference type="SUPFAM" id="SSF88946">
    <property type="entry name" value="Sigma2 domain of RNA polymerase sigma factors"/>
    <property type="match status" value="1"/>
</dbReference>
<dbReference type="Gene3D" id="1.10.1740.10">
    <property type="match status" value="1"/>
</dbReference>